<dbReference type="OrthoDB" id="3935714at2759"/>
<name>A0A9P4RB56_9PLEO</name>
<organism evidence="1 2">
    <name type="scientific">Polyplosphaeria fusca</name>
    <dbReference type="NCBI Taxonomy" id="682080"/>
    <lineage>
        <taxon>Eukaryota</taxon>
        <taxon>Fungi</taxon>
        <taxon>Dikarya</taxon>
        <taxon>Ascomycota</taxon>
        <taxon>Pezizomycotina</taxon>
        <taxon>Dothideomycetes</taxon>
        <taxon>Pleosporomycetidae</taxon>
        <taxon>Pleosporales</taxon>
        <taxon>Tetraplosphaeriaceae</taxon>
        <taxon>Polyplosphaeria</taxon>
    </lineage>
</organism>
<proteinExistence type="predicted"/>
<dbReference type="Proteomes" id="UP000799444">
    <property type="component" value="Unassembled WGS sequence"/>
</dbReference>
<dbReference type="AlphaFoldDB" id="A0A9P4RB56"/>
<reference evidence="1" key="1">
    <citation type="journal article" date="2020" name="Stud. Mycol.">
        <title>101 Dothideomycetes genomes: a test case for predicting lifestyles and emergence of pathogens.</title>
        <authorList>
            <person name="Haridas S."/>
            <person name="Albert R."/>
            <person name="Binder M."/>
            <person name="Bloem J."/>
            <person name="Labutti K."/>
            <person name="Salamov A."/>
            <person name="Andreopoulos B."/>
            <person name="Baker S."/>
            <person name="Barry K."/>
            <person name="Bills G."/>
            <person name="Bluhm B."/>
            <person name="Cannon C."/>
            <person name="Castanera R."/>
            <person name="Culley D."/>
            <person name="Daum C."/>
            <person name="Ezra D."/>
            <person name="Gonzalez J."/>
            <person name="Henrissat B."/>
            <person name="Kuo A."/>
            <person name="Liang C."/>
            <person name="Lipzen A."/>
            <person name="Lutzoni F."/>
            <person name="Magnuson J."/>
            <person name="Mondo S."/>
            <person name="Nolan M."/>
            <person name="Ohm R."/>
            <person name="Pangilinan J."/>
            <person name="Park H.-J."/>
            <person name="Ramirez L."/>
            <person name="Alfaro M."/>
            <person name="Sun H."/>
            <person name="Tritt A."/>
            <person name="Yoshinaga Y."/>
            <person name="Zwiers L.-H."/>
            <person name="Turgeon B."/>
            <person name="Goodwin S."/>
            <person name="Spatafora J."/>
            <person name="Crous P."/>
            <person name="Grigoriev I."/>
        </authorList>
    </citation>
    <scope>NUCLEOTIDE SEQUENCE</scope>
    <source>
        <strain evidence="1">CBS 125425</strain>
    </source>
</reference>
<gene>
    <name evidence="1" type="ORF">EJ04DRAFT_454081</name>
</gene>
<evidence type="ECO:0000313" key="2">
    <source>
        <dbReference type="Proteomes" id="UP000799444"/>
    </source>
</evidence>
<evidence type="ECO:0000313" key="1">
    <source>
        <dbReference type="EMBL" id="KAF2741530.1"/>
    </source>
</evidence>
<comment type="caution">
    <text evidence="1">The sequence shown here is derived from an EMBL/GenBank/DDBJ whole genome shotgun (WGS) entry which is preliminary data.</text>
</comment>
<accession>A0A9P4RB56</accession>
<keyword evidence="2" id="KW-1185">Reference proteome</keyword>
<protein>
    <submittedName>
        <fullName evidence="1">Uncharacterized protein</fullName>
    </submittedName>
</protein>
<sequence>MWYISQALDDFIQQDHTSKQYHIDTRFDGIYCTPDRFYKKHSESEITRLKEGQIPLLDIQQFYYEFNALYSDLQDARDHLSKDPEVQVGSSIAISRRWLSVCMERYIKQLEVNGYTDIAEVFESDWKANWRSELSSRLEGILRDTLDQKKDLAVQSQLFGTLVITTNTYGSAMTFLVDKTKLSALNQWNLRKEQPARELQFQVSEVLASLPSEELVSRAMTGDKGVCKSMEEHFWAEITRQEDQNEADFAKFWTDRVLARYYNYQEGLASVEDATLGDNLACVLSAYLVKELLPDSIAKAKAQHIVLSRNTIKNVARFEGLLASSPKTMAELNKMIDKFGKKQKIAQPDADLLAEAKRASIDDMVRRMQKQSDGPLLFLTLILVLRAERRSGVLYATGKLSPKILKDMKATLDTETYERLVKWKDSVRAGTLTLEDKKNMKETATRV</sequence>
<dbReference type="EMBL" id="ML996097">
    <property type="protein sequence ID" value="KAF2741530.1"/>
    <property type="molecule type" value="Genomic_DNA"/>
</dbReference>